<evidence type="ECO:0000313" key="5">
    <source>
        <dbReference type="Proteomes" id="UP001500212"/>
    </source>
</evidence>
<dbReference type="InterPro" id="IPR036263">
    <property type="entry name" value="Chorismate_II_sf"/>
</dbReference>
<dbReference type="SUPFAM" id="SSF48600">
    <property type="entry name" value="Chorismate mutase II"/>
    <property type="match status" value="1"/>
</dbReference>
<dbReference type="InterPro" id="IPR036979">
    <property type="entry name" value="CM_dom_sf"/>
</dbReference>
<protein>
    <recommendedName>
        <fullName evidence="6">N-acetyltransferase domain-containing protein</fullName>
    </recommendedName>
</protein>
<dbReference type="PANTHER" id="PTHR38041">
    <property type="entry name" value="CHORISMATE MUTASE"/>
    <property type="match status" value="1"/>
</dbReference>
<dbReference type="Pfam" id="PF01817">
    <property type="entry name" value="CM_2"/>
    <property type="match status" value="1"/>
</dbReference>
<dbReference type="CDD" id="cd04301">
    <property type="entry name" value="NAT_SF"/>
    <property type="match status" value="1"/>
</dbReference>
<dbReference type="RefSeq" id="WP_345355754.1">
    <property type="nucleotide sequence ID" value="NZ_BAABHJ010000008.1"/>
</dbReference>
<name>A0ABP8TML1_9ACTN</name>
<keyword evidence="1" id="KW-0413">Isomerase</keyword>
<dbReference type="InterPro" id="IPR002701">
    <property type="entry name" value="CM_II_prokaryot"/>
</dbReference>
<dbReference type="EMBL" id="BAABHJ010000008">
    <property type="protein sequence ID" value="GAA4609620.1"/>
    <property type="molecule type" value="Genomic_DNA"/>
</dbReference>
<comment type="caution">
    <text evidence="4">The sequence shown here is derived from an EMBL/GenBank/DDBJ whole genome shotgun (WGS) entry which is preliminary data.</text>
</comment>
<dbReference type="Pfam" id="PF13508">
    <property type="entry name" value="Acetyltransf_7"/>
    <property type="match status" value="1"/>
</dbReference>
<evidence type="ECO:0000259" key="2">
    <source>
        <dbReference type="PROSITE" id="PS51168"/>
    </source>
</evidence>
<keyword evidence="5" id="KW-1185">Reference proteome</keyword>
<evidence type="ECO:0000259" key="3">
    <source>
        <dbReference type="PROSITE" id="PS51186"/>
    </source>
</evidence>
<proteinExistence type="predicted"/>
<dbReference type="SUPFAM" id="SSF55729">
    <property type="entry name" value="Acyl-CoA N-acyltransferases (Nat)"/>
    <property type="match status" value="1"/>
</dbReference>
<dbReference type="Proteomes" id="UP001500212">
    <property type="component" value="Unassembled WGS sequence"/>
</dbReference>
<dbReference type="PROSITE" id="PS51186">
    <property type="entry name" value="GNAT"/>
    <property type="match status" value="1"/>
</dbReference>
<dbReference type="PANTHER" id="PTHR38041:SF1">
    <property type="entry name" value="CHORISMATE MUTASE"/>
    <property type="match status" value="1"/>
</dbReference>
<evidence type="ECO:0000313" key="4">
    <source>
        <dbReference type="EMBL" id="GAA4609620.1"/>
    </source>
</evidence>
<sequence>MPNDELVAIRARIDGLDHRIVALLAERETLVRQAGRLKTDAGAVRAPRRVAQVVERARSTAVELGASPDVVARTYQAMISAFIDLELASVGVADAPPIESAGPEDAGELLTLQRAAYATEARIYGDPELPPLVQTLDELVAELDQGVAFKVTYGHRIVGAVRGRVEGDLLRIGRLTVAPDFQGRGLGTALLAAIEESVVPGARRATLFTGHLSTANLRLYERLGYIEERREPLRPGVALIHLTKPLT</sequence>
<dbReference type="PROSITE" id="PS51168">
    <property type="entry name" value="CHORISMATE_MUT_2"/>
    <property type="match status" value="1"/>
</dbReference>
<evidence type="ECO:0000256" key="1">
    <source>
        <dbReference type="ARBA" id="ARBA00023235"/>
    </source>
</evidence>
<reference evidence="5" key="1">
    <citation type="journal article" date="2019" name="Int. J. Syst. Evol. Microbiol.">
        <title>The Global Catalogue of Microorganisms (GCM) 10K type strain sequencing project: providing services to taxonomists for standard genome sequencing and annotation.</title>
        <authorList>
            <consortium name="The Broad Institute Genomics Platform"/>
            <consortium name="The Broad Institute Genome Sequencing Center for Infectious Disease"/>
            <person name="Wu L."/>
            <person name="Ma J."/>
        </authorList>
    </citation>
    <scope>NUCLEOTIDE SEQUENCE [LARGE SCALE GENOMIC DNA]</scope>
    <source>
        <strain evidence="5">JCM 17938</strain>
    </source>
</reference>
<dbReference type="InterPro" id="IPR016181">
    <property type="entry name" value="Acyl_CoA_acyltransferase"/>
</dbReference>
<organism evidence="4 5">
    <name type="scientific">Actinoallomurus liliacearum</name>
    <dbReference type="NCBI Taxonomy" id="1080073"/>
    <lineage>
        <taxon>Bacteria</taxon>
        <taxon>Bacillati</taxon>
        <taxon>Actinomycetota</taxon>
        <taxon>Actinomycetes</taxon>
        <taxon>Streptosporangiales</taxon>
        <taxon>Thermomonosporaceae</taxon>
        <taxon>Actinoallomurus</taxon>
    </lineage>
</organism>
<dbReference type="Gene3D" id="1.20.59.10">
    <property type="entry name" value="Chorismate mutase"/>
    <property type="match status" value="1"/>
</dbReference>
<dbReference type="SMART" id="SM00830">
    <property type="entry name" value="CM_2"/>
    <property type="match status" value="1"/>
</dbReference>
<evidence type="ECO:0008006" key="6">
    <source>
        <dbReference type="Google" id="ProtNLM"/>
    </source>
</evidence>
<accession>A0ABP8TML1</accession>
<dbReference type="Gene3D" id="3.40.630.30">
    <property type="match status" value="1"/>
</dbReference>
<dbReference type="InterPro" id="IPR000182">
    <property type="entry name" value="GNAT_dom"/>
</dbReference>
<gene>
    <name evidence="4" type="ORF">GCM10023195_38980</name>
</gene>
<feature type="domain" description="Chorismate mutase" evidence="2">
    <location>
        <begin position="1"/>
        <end position="90"/>
    </location>
</feature>
<dbReference type="InterPro" id="IPR051331">
    <property type="entry name" value="Chorismate_mutase-related"/>
</dbReference>
<feature type="domain" description="N-acetyltransferase" evidence="3">
    <location>
        <begin position="96"/>
        <end position="247"/>
    </location>
</feature>